<reference evidence="3 4" key="1">
    <citation type="submission" date="2018-08" db="EMBL/GenBank/DDBJ databases">
        <title>A genome reference for cultivated species of the human gut microbiota.</title>
        <authorList>
            <person name="Zou Y."/>
            <person name="Xue W."/>
            <person name="Luo G."/>
        </authorList>
    </citation>
    <scope>NUCLEOTIDE SEQUENCE [LARGE SCALE GENOMIC DNA]</scope>
    <source>
        <strain evidence="3 4">AM43-11</strain>
    </source>
</reference>
<dbReference type="Pfam" id="PF09826">
    <property type="entry name" value="Beta_propel"/>
    <property type="match status" value="1"/>
</dbReference>
<keyword evidence="2" id="KW-0472">Membrane</keyword>
<dbReference type="EMBL" id="QSFP01000022">
    <property type="protein sequence ID" value="RHA65118.1"/>
    <property type="molecule type" value="Genomic_DNA"/>
</dbReference>
<name>A0A3R6EIQ3_9FIRM</name>
<comment type="caution">
    <text evidence="3">The sequence shown here is derived from an EMBL/GenBank/DDBJ whole genome shotgun (WGS) entry which is preliminary data.</text>
</comment>
<proteinExistence type="predicted"/>
<sequence length="735" mass="79990">MEVPMSEKEILDKIEKSAAQEKIPESIEPEQIKRKLKENQKNKVKRRSGITYYGAVAAAALVLVIGAAGGIHAVTGGGTGLMTAPVGIEKAASGQKSDEGSEGSSELKDGATAGVEKNAQKKDAGSLYTVAKNYGEVYDAICSGSGQEKEADGIAVAEGDSSNSGDAATYIMDDTSDTVDAAVDGVEEIGGTQMIKGAGAQEGQTAADISSDTAKQRYSGTNLQKEGVDESDFVKTDGSYIYTVSHNEILITDIRKKALKQIGKIQISETSSDRVLEMYVDGDILSVIVESEDSGLEMQADDTENYTEDCFYYFSEGTQTQVLTYDISDPEKPVKTGCVTQDGRYQTSRKIGNIIYLFTNKRISMPQQTKEEAVTEENVSGWIPLVNDKAVDAEDIYVDNGGGGSNSLLISSVNVKNPDQVLDNTMILSQYVDIYVSESAFYVYQIKGSWNDAVTQIAKFGLADGKMDADGAVSVNGRITDTFAMNEQSGKLRVLTTSQDSVNGEETNNLYLFEKNLSLTGKIEGIAQGEEIYAARYLGNMAYFVTYRNTDPLFAVDLSDDKNPKVLGELKISGFSEYLHFWGEDKLVGIGYETDEKTGEHTGIKITMFDISDSSSLKEMNSLVLKDYNYSEALYNYKCVLADAEENLLGFALQSYGDEESAAYLLLSWNGEKFETLLSQNLTDQAGKQDASKGADTSAYRGIYVGDMFYIVSTETITSYDRTQEYCVKKSISFK</sequence>
<dbReference type="Proteomes" id="UP000284465">
    <property type="component" value="Unassembled WGS sequence"/>
</dbReference>
<dbReference type="InterPro" id="IPR019198">
    <property type="entry name" value="Beta_propeller_containing"/>
</dbReference>
<evidence type="ECO:0000313" key="4">
    <source>
        <dbReference type="Proteomes" id="UP000284465"/>
    </source>
</evidence>
<evidence type="ECO:0000256" key="1">
    <source>
        <dbReference type="SAM" id="MobiDB-lite"/>
    </source>
</evidence>
<keyword evidence="2" id="KW-1133">Transmembrane helix</keyword>
<evidence type="ECO:0000256" key="2">
    <source>
        <dbReference type="SAM" id="Phobius"/>
    </source>
</evidence>
<feature type="transmembrane region" description="Helical" evidence="2">
    <location>
        <begin position="50"/>
        <end position="74"/>
    </location>
</feature>
<keyword evidence="2" id="KW-0812">Transmembrane</keyword>
<protein>
    <submittedName>
        <fullName evidence="3">Beta propeller domain-containing protein</fullName>
    </submittedName>
</protein>
<feature type="region of interest" description="Disordered" evidence="1">
    <location>
        <begin position="92"/>
        <end position="118"/>
    </location>
</feature>
<dbReference type="AlphaFoldDB" id="A0A3R6EIQ3"/>
<gene>
    <name evidence="3" type="ORF">DW927_15470</name>
</gene>
<evidence type="ECO:0000313" key="3">
    <source>
        <dbReference type="EMBL" id="RHA65118.1"/>
    </source>
</evidence>
<organism evidence="3 4">
    <name type="scientific">Roseburia intestinalis</name>
    <dbReference type="NCBI Taxonomy" id="166486"/>
    <lineage>
        <taxon>Bacteria</taxon>
        <taxon>Bacillati</taxon>
        <taxon>Bacillota</taxon>
        <taxon>Clostridia</taxon>
        <taxon>Lachnospirales</taxon>
        <taxon>Lachnospiraceae</taxon>
        <taxon>Roseburia</taxon>
    </lineage>
</organism>
<accession>A0A3R6EIQ3</accession>